<sequence length="452" mass="47957">MTPIKPHLTRPAISLATAAVLALGGCSVSGTGSTSTASGFQKATSSSGGGTGVWDEEVLHDISVDVDEKAVTAMIDTYQESGEKEWIEATATIDGTTFETVGLRLKGNSSLRGVDDDADPADLPWLVRLDEFVDGQELDGWTDFVVRSNDSETALNEAVALDLLTEAGLASEHAVATSFSVNGGEPRLRLVVQALDEAWAVEHFSTDGLLYKSEAGGDWSWRGTDPDSYSDVFDQETGEDDLEPLIDFLDFLNNSTDAEFESGLPERLDIDAFARYLAFEDLVANFDDIDGPGNNSYLRYDAESDGFTVVAWDHNLAFGGGPGGGPDGGLPDGDRGTGFGGEPPEGMPEPPTGERPEGMPEPPTGERPERGSGGPGGRSNVLVERFTAVKVWADLVEQAKLDLAESLYTSGRADEIVDRWAALLTSEAGHLVDADTVADEADAVREVITEGS</sequence>
<dbReference type="Pfam" id="PF08757">
    <property type="entry name" value="CotH"/>
    <property type="match status" value="1"/>
</dbReference>
<dbReference type="InterPro" id="IPR014867">
    <property type="entry name" value="Spore_coat_CotH_CotH2/3/7"/>
</dbReference>
<feature type="signal peptide" evidence="2">
    <location>
        <begin position="1"/>
        <end position="22"/>
    </location>
</feature>
<accession>A0ABQ3HMU8</accession>
<evidence type="ECO:0000256" key="2">
    <source>
        <dbReference type="SAM" id="SignalP"/>
    </source>
</evidence>
<feature type="region of interest" description="Disordered" evidence="1">
    <location>
        <begin position="320"/>
        <end position="379"/>
    </location>
</feature>
<evidence type="ECO:0008006" key="5">
    <source>
        <dbReference type="Google" id="ProtNLM"/>
    </source>
</evidence>
<feature type="region of interest" description="Disordered" evidence="1">
    <location>
        <begin position="31"/>
        <end position="52"/>
    </location>
</feature>
<gene>
    <name evidence="3" type="ORF">GCM10011376_23420</name>
</gene>
<organism evidence="3 4">
    <name type="scientific">Nocardioides flavus</name>
    <name type="common">ex Wang et al. 2016</name>
    <dbReference type="NCBI Taxonomy" id="2058780"/>
    <lineage>
        <taxon>Bacteria</taxon>
        <taxon>Bacillati</taxon>
        <taxon>Actinomycetota</taxon>
        <taxon>Actinomycetes</taxon>
        <taxon>Propionibacteriales</taxon>
        <taxon>Nocardioidaceae</taxon>
        <taxon>Nocardioides</taxon>
    </lineage>
</organism>
<comment type="caution">
    <text evidence="3">The sequence shown here is derived from an EMBL/GenBank/DDBJ whole genome shotgun (WGS) entry which is preliminary data.</text>
</comment>
<evidence type="ECO:0000313" key="4">
    <source>
        <dbReference type="Proteomes" id="UP000597341"/>
    </source>
</evidence>
<dbReference type="Proteomes" id="UP000597341">
    <property type="component" value="Unassembled WGS sequence"/>
</dbReference>
<dbReference type="PROSITE" id="PS51257">
    <property type="entry name" value="PROKAR_LIPOPROTEIN"/>
    <property type="match status" value="1"/>
</dbReference>
<name>A0ABQ3HMU8_9ACTN</name>
<dbReference type="PANTHER" id="PTHR40050">
    <property type="entry name" value="INNER SPORE COAT PROTEIN H"/>
    <property type="match status" value="1"/>
</dbReference>
<evidence type="ECO:0000313" key="3">
    <source>
        <dbReference type="EMBL" id="GHE17732.1"/>
    </source>
</evidence>
<dbReference type="EMBL" id="BNAD01000005">
    <property type="protein sequence ID" value="GHE17732.1"/>
    <property type="molecule type" value="Genomic_DNA"/>
</dbReference>
<dbReference type="PANTHER" id="PTHR40050:SF1">
    <property type="entry name" value="INNER SPORE COAT PROTEIN H"/>
    <property type="match status" value="1"/>
</dbReference>
<feature type="compositionally biased region" description="Gly residues" evidence="1">
    <location>
        <begin position="320"/>
        <end position="343"/>
    </location>
</feature>
<keyword evidence="4" id="KW-1185">Reference proteome</keyword>
<proteinExistence type="predicted"/>
<keyword evidence="2" id="KW-0732">Signal</keyword>
<evidence type="ECO:0000256" key="1">
    <source>
        <dbReference type="SAM" id="MobiDB-lite"/>
    </source>
</evidence>
<feature type="chain" id="PRO_5046930953" description="Spore coat protein CotH" evidence="2">
    <location>
        <begin position="23"/>
        <end position="452"/>
    </location>
</feature>
<dbReference type="RefSeq" id="WP_191279658.1">
    <property type="nucleotide sequence ID" value="NZ_BNAD01000005.1"/>
</dbReference>
<reference evidence="4" key="1">
    <citation type="journal article" date="2019" name="Int. J. Syst. Evol. Microbiol.">
        <title>The Global Catalogue of Microorganisms (GCM) 10K type strain sequencing project: providing services to taxonomists for standard genome sequencing and annotation.</title>
        <authorList>
            <consortium name="The Broad Institute Genomics Platform"/>
            <consortium name="The Broad Institute Genome Sequencing Center for Infectious Disease"/>
            <person name="Wu L."/>
            <person name="Ma J."/>
        </authorList>
    </citation>
    <scope>NUCLEOTIDE SEQUENCE [LARGE SCALE GENOMIC DNA]</scope>
    <source>
        <strain evidence="4">CGMCC 1.12791</strain>
    </source>
</reference>
<feature type="compositionally biased region" description="Basic and acidic residues" evidence="1">
    <location>
        <begin position="352"/>
        <end position="370"/>
    </location>
</feature>
<protein>
    <recommendedName>
        <fullName evidence="5">Spore coat protein CotH</fullName>
    </recommendedName>
</protein>